<dbReference type="Proteomes" id="UP000004863">
    <property type="component" value="Unassembled WGS sequence"/>
</dbReference>
<dbReference type="AlphaFoldDB" id="I0UTF1"/>
<dbReference type="PATRIC" id="fig|1125724.3.peg.1195"/>
<evidence type="ECO:0000313" key="2">
    <source>
        <dbReference type="Proteomes" id="UP000004863"/>
    </source>
</evidence>
<accession>I0UTF1</accession>
<comment type="caution">
    <text evidence="1">The sequence shown here is derived from an EMBL/GenBank/DDBJ whole genome shotgun (WGS) entry which is preliminary data.</text>
</comment>
<sequence>MGFAAGVRAVSRAEGSLAVRGHVPSQRKGTFYMGAIIGAANPTC</sequence>
<protein>
    <submittedName>
        <fullName evidence="1">Uncharacterized protein</fullName>
    </submittedName>
</protein>
<name>I0UTF1_9MICC</name>
<keyword evidence="2" id="KW-1185">Reference proteome</keyword>
<reference evidence="1" key="1">
    <citation type="submission" date="2012-03" db="EMBL/GenBank/DDBJ databases">
        <authorList>
            <person name="Durkin A.S."/>
            <person name="McCorrison J."/>
            <person name="Torralba M."/>
            <person name="Gillis M."/>
            <person name="Methe B."/>
            <person name="Sutton G."/>
            <person name="Nelson K.E."/>
        </authorList>
    </citation>
    <scope>NUCLEOTIDE SEQUENCE [LARGE SCALE GENOMIC DNA]</scope>
    <source>
        <strain evidence="1">F0474</strain>
    </source>
</reference>
<gene>
    <name evidence="1" type="ORF">HMPREF1324_0636</name>
</gene>
<evidence type="ECO:0000313" key="1">
    <source>
        <dbReference type="EMBL" id="EID51154.1"/>
    </source>
</evidence>
<organism evidence="1 2">
    <name type="scientific">Rothia aeria F0474</name>
    <dbReference type="NCBI Taxonomy" id="1125724"/>
    <lineage>
        <taxon>Bacteria</taxon>
        <taxon>Bacillati</taxon>
        <taxon>Actinomycetota</taxon>
        <taxon>Actinomycetes</taxon>
        <taxon>Micrococcales</taxon>
        <taxon>Micrococcaceae</taxon>
        <taxon>Rothia</taxon>
    </lineage>
</organism>
<dbReference type="EMBL" id="AJJQ01000032">
    <property type="protein sequence ID" value="EID51154.1"/>
    <property type="molecule type" value="Genomic_DNA"/>
</dbReference>
<proteinExistence type="predicted"/>